<gene>
    <name evidence="1" type="ORF">MLD38_002505</name>
</gene>
<dbReference type="Proteomes" id="UP001057402">
    <property type="component" value="Chromosome 2"/>
</dbReference>
<evidence type="ECO:0000313" key="2">
    <source>
        <dbReference type="Proteomes" id="UP001057402"/>
    </source>
</evidence>
<sequence>MASTLLPFAYPPPSSLFLTAFTAASVVAIPFIGLSEVRGVHLQYSKFWNANAAKREARTVPGRTGMVVLYLPALLGGVASLVMFPDAGLRFLVLRLAVTAHFLKRVLEVLFLHKITTRMAADSMVLISFSYFMIATVTIYSLRLSQGLFPEPSIDLMYPGIALFLIGMIGNFYHHLVLSRLRTKGEKEYKIPKGGLFGLVICPHYLFEIIDFIGIAFICQTIYFFAVALNTIAYLAGRSYATRRWYKSKFEDFPEGVKALIPYIF</sequence>
<proteinExistence type="predicted"/>
<reference evidence="2" key="1">
    <citation type="journal article" date="2023" name="Front. Plant Sci.">
        <title>Chromosomal-level genome assembly of Melastoma candidum provides insights into trichome evolution.</title>
        <authorList>
            <person name="Zhong Y."/>
            <person name="Wu W."/>
            <person name="Sun C."/>
            <person name="Zou P."/>
            <person name="Liu Y."/>
            <person name="Dai S."/>
            <person name="Zhou R."/>
        </authorList>
    </citation>
    <scope>NUCLEOTIDE SEQUENCE [LARGE SCALE GENOMIC DNA]</scope>
</reference>
<organism evidence="1 2">
    <name type="scientific">Melastoma candidum</name>
    <dbReference type="NCBI Taxonomy" id="119954"/>
    <lineage>
        <taxon>Eukaryota</taxon>
        <taxon>Viridiplantae</taxon>
        <taxon>Streptophyta</taxon>
        <taxon>Embryophyta</taxon>
        <taxon>Tracheophyta</taxon>
        <taxon>Spermatophyta</taxon>
        <taxon>Magnoliopsida</taxon>
        <taxon>eudicotyledons</taxon>
        <taxon>Gunneridae</taxon>
        <taxon>Pentapetalae</taxon>
        <taxon>rosids</taxon>
        <taxon>malvids</taxon>
        <taxon>Myrtales</taxon>
        <taxon>Melastomataceae</taxon>
        <taxon>Melastomatoideae</taxon>
        <taxon>Melastomateae</taxon>
        <taxon>Melastoma</taxon>
    </lineage>
</organism>
<dbReference type="EMBL" id="CM042881">
    <property type="protein sequence ID" value="KAI4384334.1"/>
    <property type="molecule type" value="Genomic_DNA"/>
</dbReference>
<accession>A0ACB9S3A3</accession>
<evidence type="ECO:0000313" key="1">
    <source>
        <dbReference type="EMBL" id="KAI4384334.1"/>
    </source>
</evidence>
<protein>
    <submittedName>
        <fullName evidence="1">Uncharacterized protein</fullName>
    </submittedName>
</protein>
<keyword evidence="2" id="KW-1185">Reference proteome</keyword>
<name>A0ACB9S3A3_9MYRT</name>
<comment type="caution">
    <text evidence="1">The sequence shown here is derived from an EMBL/GenBank/DDBJ whole genome shotgun (WGS) entry which is preliminary data.</text>
</comment>